<dbReference type="Pfam" id="PF04055">
    <property type="entry name" value="Radical_SAM"/>
    <property type="match status" value="1"/>
</dbReference>
<dbReference type="InterPro" id="IPR007197">
    <property type="entry name" value="rSAM"/>
</dbReference>
<dbReference type="GO" id="GO:0051536">
    <property type="term" value="F:iron-sulfur cluster binding"/>
    <property type="evidence" value="ECO:0007669"/>
    <property type="project" value="UniProtKB-KW"/>
</dbReference>
<dbReference type="PANTHER" id="PTHR11228:SF7">
    <property type="entry name" value="PQQA PEPTIDE CYCLASE"/>
    <property type="match status" value="1"/>
</dbReference>
<keyword evidence="1" id="KW-0949">S-adenosyl-L-methionine</keyword>
<dbReference type="CDD" id="cd01335">
    <property type="entry name" value="Radical_SAM"/>
    <property type="match status" value="1"/>
</dbReference>
<protein>
    <submittedName>
        <fullName evidence="6">SynChlorMet cassette radical SAM/SPASM protein ScmF</fullName>
    </submittedName>
</protein>
<dbReference type="Proteomes" id="UP000229026">
    <property type="component" value="Unassembled WGS sequence"/>
</dbReference>
<dbReference type="PANTHER" id="PTHR11228">
    <property type="entry name" value="RADICAL SAM DOMAIN PROTEIN"/>
    <property type="match status" value="1"/>
</dbReference>
<evidence type="ECO:0000256" key="3">
    <source>
        <dbReference type="ARBA" id="ARBA00023004"/>
    </source>
</evidence>
<dbReference type="SUPFAM" id="SSF102114">
    <property type="entry name" value="Radical SAM enzymes"/>
    <property type="match status" value="1"/>
</dbReference>
<name>A0A2M7YIH3_9BACT</name>
<evidence type="ECO:0000259" key="5">
    <source>
        <dbReference type="PROSITE" id="PS51918"/>
    </source>
</evidence>
<sequence length="101" mass="10895">GGPYVKLEYVEKAIHDGKPLGLSSIKLTGGEPTLHPQFRELVTLIDEAGLDILIETNGTLIDNSMAQFLKSKSNVRFISVSLDGAIAETHDALRSVLGSFE</sequence>
<feature type="non-terminal residue" evidence="6">
    <location>
        <position position="1"/>
    </location>
</feature>
<gene>
    <name evidence="6" type="ORF">CO161_04695</name>
</gene>
<feature type="non-terminal residue" evidence="6">
    <location>
        <position position="101"/>
    </location>
</feature>
<keyword evidence="2" id="KW-0479">Metal-binding</keyword>
<evidence type="ECO:0000313" key="6">
    <source>
        <dbReference type="EMBL" id="PJA62762.1"/>
    </source>
</evidence>
<dbReference type="InterPro" id="IPR013785">
    <property type="entry name" value="Aldolase_TIM"/>
</dbReference>
<keyword evidence="4" id="KW-0411">Iron-sulfur</keyword>
<comment type="caution">
    <text evidence="6">The sequence shown here is derived from an EMBL/GenBank/DDBJ whole genome shotgun (WGS) entry which is preliminary data.</text>
</comment>
<dbReference type="Gene3D" id="3.20.20.70">
    <property type="entry name" value="Aldolase class I"/>
    <property type="match status" value="1"/>
</dbReference>
<dbReference type="GO" id="GO:0046872">
    <property type="term" value="F:metal ion binding"/>
    <property type="evidence" value="ECO:0007669"/>
    <property type="project" value="UniProtKB-KW"/>
</dbReference>
<dbReference type="AlphaFoldDB" id="A0A2M7YIH3"/>
<evidence type="ECO:0000313" key="7">
    <source>
        <dbReference type="Proteomes" id="UP000229026"/>
    </source>
</evidence>
<dbReference type="PROSITE" id="PS51918">
    <property type="entry name" value="RADICAL_SAM"/>
    <property type="match status" value="1"/>
</dbReference>
<keyword evidence="3" id="KW-0408">Iron</keyword>
<accession>A0A2M7YIH3</accession>
<dbReference type="InterPro" id="IPR050377">
    <property type="entry name" value="Radical_SAM_PqqE_MftC-like"/>
</dbReference>
<dbReference type="InterPro" id="IPR058240">
    <property type="entry name" value="rSAM_sf"/>
</dbReference>
<dbReference type="EMBL" id="PFWH01000154">
    <property type="protein sequence ID" value="PJA62762.1"/>
    <property type="molecule type" value="Genomic_DNA"/>
</dbReference>
<reference evidence="7" key="1">
    <citation type="submission" date="2017-09" db="EMBL/GenBank/DDBJ databases">
        <title>Depth-based differentiation of microbial function through sediment-hosted aquifers and enrichment of novel symbionts in the deep terrestrial subsurface.</title>
        <authorList>
            <person name="Probst A.J."/>
            <person name="Ladd B."/>
            <person name="Jarett J.K."/>
            <person name="Geller-Mcgrath D.E."/>
            <person name="Sieber C.M.K."/>
            <person name="Emerson J.B."/>
            <person name="Anantharaman K."/>
            <person name="Thomas B.C."/>
            <person name="Malmstrom R."/>
            <person name="Stieglmeier M."/>
            <person name="Klingl A."/>
            <person name="Woyke T."/>
            <person name="Ryan C.M."/>
            <person name="Banfield J.F."/>
        </authorList>
    </citation>
    <scope>NUCLEOTIDE SEQUENCE [LARGE SCALE GENOMIC DNA]</scope>
</reference>
<evidence type="ECO:0000256" key="2">
    <source>
        <dbReference type="ARBA" id="ARBA00022723"/>
    </source>
</evidence>
<dbReference type="GO" id="GO:0003824">
    <property type="term" value="F:catalytic activity"/>
    <property type="evidence" value="ECO:0007669"/>
    <property type="project" value="InterPro"/>
</dbReference>
<evidence type="ECO:0000256" key="4">
    <source>
        <dbReference type="ARBA" id="ARBA00023014"/>
    </source>
</evidence>
<feature type="domain" description="Radical SAM core" evidence="5">
    <location>
        <begin position="1"/>
        <end position="101"/>
    </location>
</feature>
<evidence type="ECO:0000256" key="1">
    <source>
        <dbReference type="ARBA" id="ARBA00022691"/>
    </source>
</evidence>
<proteinExistence type="predicted"/>
<organism evidence="6 7">
    <name type="scientific">Candidatus Portnoybacteria bacterium CG_4_9_14_3_um_filter_44_9</name>
    <dbReference type="NCBI Taxonomy" id="1974806"/>
    <lineage>
        <taxon>Bacteria</taxon>
        <taxon>Candidatus Portnoyibacteriota</taxon>
    </lineage>
</organism>